<dbReference type="Gene3D" id="3.30.1370.50">
    <property type="entry name" value="R3H-like domain"/>
    <property type="match status" value="1"/>
</dbReference>
<dbReference type="InterPro" id="IPR025952">
    <property type="entry name" value="R3H-assoc_dom"/>
</dbReference>
<dbReference type="InterPro" id="IPR001374">
    <property type="entry name" value="R3H_dom"/>
</dbReference>
<dbReference type="EMBL" id="JABXBU010001863">
    <property type="protein sequence ID" value="KAF8782181.1"/>
    <property type="molecule type" value="Genomic_DNA"/>
</dbReference>
<dbReference type="PANTHER" id="PTHR32019">
    <property type="entry name" value="R3H DOMAIN-CONTAINING PROTEIN 4"/>
    <property type="match status" value="1"/>
</dbReference>
<protein>
    <submittedName>
        <fullName evidence="3">R3H domain-containing protein 4</fullName>
    </submittedName>
</protein>
<feature type="compositionally biased region" description="Basic residues" evidence="1">
    <location>
        <begin position="38"/>
        <end position="47"/>
    </location>
</feature>
<dbReference type="PROSITE" id="PS51061">
    <property type="entry name" value="R3H"/>
    <property type="match status" value="1"/>
</dbReference>
<keyword evidence="4" id="KW-1185">Reference proteome</keyword>
<feature type="region of interest" description="Disordered" evidence="1">
    <location>
        <begin position="26"/>
        <end position="49"/>
    </location>
</feature>
<reference evidence="3" key="2">
    <citation type="submission" date="2020-06" db="EMBL/GenBank/DDBJ databases">
        <authorList>
            <person name="Sheffer M."/>
        </authorList>
    </citation>
    <scope>NUCLEOTIDE SEQUENCE</scope>
</reference>
<gene>
    <name evidence="3" type="ORF">HNY73_012503</name>
</gene>
<dbReference type="InterPro" id="IPR039629">
    <property type="entry name" value="R3HDM4"/>
</dbReference>
<dbReference type="Pfam" id="PF13902">
    <property type="entry name" value="R3H-assoc"/>
    <property type="match status" value="1"/>
</dbReference>
<evidence type="ECO:0000256" key="1">
    <source>
        <dbReference type="SAM" id="MobiDB-lite"/>
    </source>
</evidence>
<dbReference type="PANTHER" id="PTHR32019:SF2">
    <property type="entry name" value="R3H DOMAIN-CONTAINING PROTEIN 4"/>
    <property type="match status" value="1"/>
</dbReference>
<evidence type="ECO:0000313" key="4">
    <source>
        <dbReference type="Proteomes" id="UP000807504"/>
    </source>
</evidence>
<dbReference type="InterPro" id="IPR036867">
    <property type="entry name" value="R3H_dom_sf"/>
</dbReference>
<dbReference type="Proteomes" id="UP000807504">
    <property type="component" value="Unassembled WGS sequence"/>
</dbReference>
<organism evidence="3 4">
    <name type="scientific">Argiope bruennichi</name>
    <name type="common">Wasp spider</name>
    <name type="synonym">Aranea bruennichi</name>
    <dbReference type="NCBI Taxonomy" id="94029"/>
    <lineage>
        <taxon>Eukaryota</taxon>
        <taxon>Metazoa</taxon>
        <taxon>Ecdysozoa</taxon>
        <taxon>Arthropoda</taxon>
        <taxon>Chelicerata</taxon>
        <taxon>Arachnida</taxon>
        <taxon>Araneae</taxon>
        <taxon>Araneomorphae</taxon>
        <taxon>Entelegynae</taxon>
        <taxon>Araneoidea</taxon>
        <taxon>Araneidae</taxon>
        <taxon>Argiope</taxon>
    </lineage>
</organism>
<reference evidence="3" key="1">
    <citation type="journal article" date="2020" name="bioRxiv">
        <title>Chromosome-level reference genome of the European wasp spider Argiope bruennichi: a resource for studies on range expansion and evolutionary adaptation.</title>
        <authorList>
            <person name="Sheffer M.M."/>
            <person name="Hoppe A."/>
            <person name="Krehenwinkel H."/>
            <person name="Uhl G."/>
            <person name="Kuss A.W."/>
            <person name="Jensen L."/>
            <person name="Jensen C."/>
            <person name="Gillespie R.G."/>
            <person name="Hoff K.J."/>
            <person name="Prost S."/>
        </authorList>
    </citation>
    <scope>NUCLEOTIDE SEQUENCE</scope>
</reference>
<dbReference type="OMA" id="CQYMSLL"/>
<accession>A0A8T0EWR7</accession>
<comment type="caution">
    <text evidence="3">The sequence shown here is derived from an EMBL/GenBank/DDBJ whole genome shotgun (WGS) entry which is preliminary data.</text>
</comment>
<proteinExistence type="predicted"/>
<feature type="domain" description="R3H" evidence="2">
    <location>
        <begin position="181"/>
        <end position="244"/>
    </location>
</feature>
<evidence type="ECO:0000313" key="3">
    <source>
        <dbReference type="EMBL" id="KAF8782181.1"/>
    </source>
</evidence>
<dbReference type="OrthoDB" id="75169at2759"/>
<dbReference type="SUPFAM" id="SSF82708">
    <property type="entry name" value="R3H domain"/>
    <property type="match status" value="1"/>
</dbReference>
<evidence type="ECO:0000259" key="2">
    <source>
        <dbReference type="PROSITE" id="PS51061"/>
    </source>
</evidence>
<dbReference type="AlphaFoldDB" id="A0A8T0EWR7"/>
<dbReference type="GO" id="GO:0003676">
    <property type="term" value="F:nucleic acid binding"/>
    <property type="evidence" value="ECO:0007669"/>
    <property type="project" value="UniProtKB-UniRule"/>
</dbReference>
<sequence length="267" mass="31088">MGVIKKSTFSNSITDSIEDVLEDIQHEEQEQQVPEIRRPRKIKHRSARPQAIGGYSTTIAKSGKKKKRVDNSNYLLSLAEPEEAQELSIQDFIPQNVSVFSKMFAYKDNLEIWNEFINCTQDNEEWFKRNINVQESEEQDGVVEESKHDLRSTHPAYIAATCFQRINGDLRTMLKKKHVPLGTLMYLEQELVTFFVNRPTSIYHCQIASSFERLLVHALSQYMDLSSLSYNRNGSRWTRVRNKHTSFCLPTVLLSTYLERRYSHHAP</sequence>
<name>A0A8T0EWR7_ARGBR</name>